<feature type="domain" description="Cell envelope-related transcriptional attenuator" evidence="4">
    <location>
        <begin position="175"/>
        <end position="332"/>
    </location>
</feature>
<dbReference type="EMBL" id="FRAC01000008">
    <property type="protein sequence ID" value="SHJ93122.1"/>
    <property type="molecule type" value="Genomic_DNA"/>
</dbReference>
<keyword evidence="6" id="KW-1185">Reference proteome</keyword>
<comment type="similarity">
    <text evidence="1">Belongs to the LytR/CpsA/Psr (LCP) family.</text>
</comment>
<dbReference type="AlphaFoldDB" id="A0A1M6NBS2"/>
<keyword evidence="3" id="KW-0472">Membrane</keyword>
<keyword evidence="3" id="KW-1133">Transmembrane helix</keyword>
<evidence type="ECO:0000313" key="5">
    <source>
        <dbReference type="EMBL" id="SHJ93122.1"/>
    </source>
</evidence>
<dbReference type="RefSeq" id="WP_073273996.1">
    <property type="nucleotide sequence ID" value="NZ_FRAC01000008.1"/>
</dbReference>
<dbReference type="InterPro" id="IPR050922">
    <property type="entry name" value="LytR/CpsA/Psr_CW_biosynth"/>
</dbReference>
<dbReference type="PANTHER" id="PTHR33392:SF6">
    <property type="entry name" value="POLYISOPRENYL-TEICHOIC ACID--PEPTIDOGLYCAN TEICHOIC ACID TRANSFERASE TAGU"/>
    <property type="match status" value="1"/>
</dbReference>
<evidence type="ECO:0000313" key="6">
    <source>
        <dbReference type="Proteomes" id="UP000184386"/>
    </source>
</evidence>
<organism evidence="5 6">
    <name type="scientific">Anaerocolumna jejuensis DSM 15929</name>
    <dbReference type="NCBI Taxonomy" id="1121322"/>
    <lineage>
        <taxon>Bacteria</taxon>
        <taxon>Bacillati</taxon>
        <taxon>Bacillota</taxon>
        <taxon>Clostridia</taxon>
        <taxon>Lachnospirales</taxon>
        <taxon>Lachnospiraceae</taxon>
        <taxon>Anaerocolumna</taxon>
    </lineage>
</organism>
<feature type="compositionally biased region" description="Acidic residues" evidence="2">
    <location>
        <begin position="14"/>
        <end position="25"/>
    </location>
</feature>
<dbReference type="Pfam" id="PF03816">
    <property type="entry name" value="LytR_cpsA_psr"/>
    <property type="match status" value="1"/>
</dbReference>
<dbReference type="PANTHER" id="PTHR33392">
    <property type="entry name" value="POLYISOPRENYL-TEICHOIC ACID--PEPTIDOGLYCAN TEICHOIC ACID TRANSFERASE TAGU"/>
    <property type="match status" value="1"/>
</dbReference>
<evidence type="ECO:0000256" key="2">
    <source>
        <dbReference type="SAM" id="MobiDB-lite"/>
    </source>
</evidence>
<reference evidence="5 6" key="1">
    <citation type="submission" date="2016-11" db="EMBL/GenBank/DDBJ databases">
        <authorList>
            <person name="Jaros S."/>
            <person name="Januszkiewicz K."/>
            <person name="Wedrychowicz H."/>
        </authorList>
    </citation>
    <scope>NUCLEOTIDE SEQUENCE [LARGE SCALE GENOMIC DNA]</scope>
    <source>
        <strain evidence="5 6">DSM 15929</strain>
    </source>
</reference>
<dbReference type="InterPro" id="IPR004474">
    <property type="entry name" value="LytR_CpsA_psr"/>
</dbReference>
<sequence length="418" mass="46559">MQIPESDTEKQEDSITEETYGESPEEPLGMKILIRGQEDELLTDITESLKEQVTAEIAPDIKEEQRPERKKRTGLKVFLGTLAVLSLVIVLLLITPYGRGILFNAISGYAYGKMVHDDSSNTLQEGNINPVSVVTTVPALSPTPEVNSVAQEEKDTVNILLLGEEAIDSGSAKGRTDIMMIATLDKKTNSIKLTSLMRDMLVQIPGFRDNKLNTAYEYGGVPLLYETLTANFGIHLDGYMLVGFEAFEDIIDSLGGVTISLTQKEADYLNTTNYISKEEFRHVVAGSQKLNGNQALGYCRVRYVATGDHELNDFGRTSRQRIVLNAIYEKYKTKSLPELALIANNILPDITTDLTKEKFTEYLKEVSEIKGKSLETLRIPADNAYDVGTVRGMSVLIPDMKENKELLQNFINETEEKK</sequence>
<proteinExistence type="inferred from homology"/>
<protein>
    <submittedName>
        <fullName evidence="5">Transcriptional attenuator, LytR family</fullName>
    </submittedName>
</protein>
<accession>A0A1M6NBS2</accession>
<dbReference type="Gene3D" id="3.40.630.190">
    <property type="entry name" value="LCP protein"/>
    <property type="match status" value="1"/>
</dbReference>
<dbReference type="STRING" id="1121322.SAMN02745136_01242"/>
<evidence type="ECO:0000256" key="1">
    <source>
        <dbReference type="ARBA" id="ARBA00006068"/>
    </source>
</evidence>
<dbReference type="Proteomes" id="UP000184386">
    <property type="component" value="Unassembled WGS sequence"/>
</dbReference>
<dbReference type="OrthoDB" id="27330at2"/>
<keyword evidence="3" id="KW-0812">Transmembrane</keyword>
<feature type="region of interest" description="Disordered" evidence="2">
    <location>
        <begin position="1"/>
        <end position="29"/>
    </location>
</feature>
<feature type="transmembrane region" description="Helical" evidence="3">
    <location>
        <begin position="75"/>
        <end position="94"/>
    </location>
</feature>
<evidence type="ECO:0000256" key="3">
    <source>
        <dbReference type="SAM" id="Phobius"/>
    </source>
</evidence>
<dbReference type="NCBIfam" id="TIGR00350">
    <property type="entry name" value="lytR_cpsA_psr"/>
    <property type="match status" value="1"/>
</dbReference>
<name>A0A1M6NBS2_9FIRM</name>
<evidence type="ECO:0000259" key="4">
    <source>
        <dbReference type="Pfam" id="PF03816"/>
    </source>
</evidence>
<gene>
    <name evidence="5" type="ORF">SAMN02745136_01242</name>
</gene>